<feature type="region of interest" description="Disordered" evidence="1">
    <location>
        <begin position="21"/>
        <end position="134"/>
    </location>
</feature>
<dbReference type="AlphaFoldDB" id="A0A8S1U667"/>
<feature type="compositionally biased region" description="Basic and acidic residues" evidence="1">
    <location>
        <begin position="46"/>
        <end position="74"/>
    </location>
</feature>
<gene>
    <name evidence="2" type="ORF">PPENT_87.1.T0310182</name>
</gene>
<organism evidence="2 3">
    <name type="scientific">Paramecium pentaurelia</name>
    <dbReference type="NCBI Taxonomy" id="43138"/>
    <lineage>
        <taxon>Eukaryota</taxon>
        <taxon>Sar</taxon>
        <taxon>Alveolata</taxon>
        <taxon>Ciliophora</taxon>
        <taxon>Intramacronucleata</taxon>
        <taxon>Oligohymenophorea</taxon>
        <taxon>Peniculida</taxon>
        <taxon>Parameciidae</taxon>
        <taxon>Paramecium</taxon>
    </lineage>
</organism>
<name>A0A8S1U667_9CILI</name>
<evidence type="ECO:0000313" key="2">
    <source>
        <dbReference type="EMBL" id="CAD8158126.1"/>
    </source>
</evidence>
<feature type="compositionally biased region" description="Basic and acidic residues" evidence="1">
    <location>
        <begin position="82"/>
        <end position="114"/>
    </location>
</feature>
<dbReference type="EMBL" id="CAJJDO010000031">
    <property type="protein sequence ID" value="CAD8158126.1"/>
    <property type="molecule type" value="Genomic_DNA"/>
</dbReference>
<comment type="caution">
    <text evidence="2">The sequence shown here is derived from an EMBL/GenBank/DDBJ whole genome shotgun (WGS) entry which is preliminary data.</text>
</comment>
<sequence length="1094" mass="130107">MIRLKNIIGSAIHIQTSLFRFSTQTPQPPPPPSDQSQKKVLFSGKSADKPKKQHQKSEQKHQQQQKKESNENQQHEQSPPQKKQERHFDRQQQFHKQKVDEPRSYKQDRDRRSPDQQSQQQESPKRTGILFGNKSRDYKQIGAKYLSKRSFNQILKKKQETEKLNEKIFIDQLNEAQNIQNIHERNSRLIDVYASQSKWDKVKDIFKSEKQFNSGVYSAYINQIASNYVDLSEYEQLKVIINKVGDKVHTLKPEVFQSIYFMIFNLDLFPNEKAKELEYLIDIVTTHHLTPQFDLTYFQTLFEEQSLESEKTSHLMVIKVFNQYFERHAQQNKGKSTIDLPNLNIAFSVAVKSTIFYNTNDAQNFLNNLKAFQQLAENNVKLDDLVRYAQYISLKENSFTQLIDLFKGIRNPNFIFLFEEALKKLDTNGMEVKAIDKQQLEKLYFEKSENLPVRQAELFGLFADRFQYPELTVEIFQNHKQNKQNEYSSFLYQKAIGVLIDQSGGKHLSNSVMTLLQEANSFKVPLSKVNYQINQIKAHIKEGQYQLAYNLFTQNVIDDIILAFQKEKIRRFLYKYVQKIHIGTKFRLRSNMKTYQKKIKHIDEFVKYLSDKQLFDFYKEDRSDNFLLESLIQQEDIFEFNKQITYREAFNQIKTEVAHGTFDYKKLIQPVTESEQILREVFDNYEYHVKIEKKLLFDERKRKRIQEVINQLRQRAGQRKTYEQTLAEIEGLFKKSTIENGLMRNDLIEFPEVEQIQQMQLKMKKELKQLGLPVEKYKANVITFQPLQINSQKEQEVIEQIPNEVLKKDGDNSKQKGKSQKSAFKSVDKLIDEYIAKARDDQKNLRNIEKWRRYLKIMYSGIQFKHKMQTDKNFFKKMIRQKYQYGSQDIGMKELINLKLKKKMLNRKRRWFTRNRLREKPPKISVFINGRVSLSDFQFMKYIYYNAYTQYDEYINVPPSNYQNEIWDLLAWGIQNKEPMAVKLAELYSHTCGAKMPEYLTKLIANFYKCEIGETNSEIRQRWIQSLEIVNDISTNKVYSHTNDQAFVSQQDIEFLHALECKQEYKGICRALLNTTHSYRKYVRYGVSQKELLV</sequence>
<evidence type="ECO:0000313" key="3">
    <source>
        <dbReference type="Proteomes" id="UP000689195"/>
    </source>
</evidence>
<dbReference type="OrthoDB" id="302223at2759"/>
<accession>A0A8S1U667</accession>
<dbReference type="Proteomes" id="UP000689195">
    <property type="component" value="Unassembled WGS sequence"/>
</dbReference>
<protein>
    <submittedName>
        <fullName evidence="2">Uncharacterized protein</fullName>
    </submittedName>
</protein>
<proteinExistence type="predicted"/>
<keyword evidence="3" id="KW-1185">Reference proteome</keyword>
<reference evidence="2" key="1">
    <citation type="submission" date="2021-01" db="EMBL/GenBank/DDBJ databases">
        <authorList>
            <consortium name="Genoscope - CEA"/>
            <person name="William W."/>
        </authorList>
    </citation>
    <scope>NUCLEOTIDE SEQUENCE</scope>
</reference>
<evidence type="ECO:0000256" key="1">
    <source>
        <dbReference type="SAM" id="MobiDB-lite"/>
    </source>
</evidence>